<evidence type="ECO:0000313" key="13">
    <source>
        <dbReference type="EMBL" id="QDQ73242.1"/>
    </source>
</evidence>
<dbReference type="GO" id="GO:0005315">
    <property type="term" value="F:phosphate transmembrane transporter activity"/>
    <property type="evidence" value="ECO:0007669"/>
    <property type="project" value="InterPro"/>
</dbReference>
<dbReference type="FunFam" id="3.40.50.300:FF:000132">
    <property type="entry name" value="Phosphate import ATP-binding protein PstB"/>
    <property type="match status" value="1"/>
</dbReference>
<dbReference type="InterPro" id="IPR027417">
    <property type="entry name" value="P-loop_NTPase"/>
</dbReference>
<organism evidence="13 14">
    <name type="scientific">Pseudoluteimonas lycopersici</name>
    <dbReference type="NCBI Taxonomy" id="1324796"/>
    <lineage>
        <taxon>Bacteria</taxon>
        <taxon>Pseudomonadati</taxon>
        <taxon>Pseudomonadota</taxon>
        <taxon>Gammaproteobacteria</taxon>
        <taxon>Lysobacterales</taxon>
        <taxon>Lysobacteraceae</taxon>
        <taxon>Pseudoluteimonas</taxon>
    </lineage>
</organism>
<accession>A0A516V3X8</accession>
<keyword evidence="2" id="KW-0813">Transport</keyword>
<dbReference type="Proteomes" id="UP000315891">
    <property type="component" value="Chromosome"/>
</dbReference>
<dbReference type="OrthoDB" id="9802264at2"/>
<protein>
    <submittedName>
        <fullName evidence="13">Phosphate ABC transporter ATP-binding protein PstB</fullName>
    </submittedName>
</protein>
<feature type="domain" description="ABC transporter" evidence="12">
    <location>
        <begin position="35"/>
        <end position="276"/>
    </location>
</feature>
<keyword evidence="8" id="KW-1278">Translocase</keyword>
<dbReference type="GO" id="GO:0005524">
    <property type="term" value="F:ATP binding"/>
    <property type="evidence" value="ECO:0007669"/>
    <property type="project" value="UniProtKB-KW"/>
</dbReference>
<dbReference type="AlphaFoldDB" id="A0A516V3X8"/>
<keyword evidence="9" id="KW-0472">Membrane</keyword>
<dbReference type="GO" id="GO:0035435">
    <property type="term" value="P:phosphate ion transmembrane transport"/>
    <property type="evidence" value="ECO:0007669"/>
    <property type="project" value="InterPro"/>
</dbReference>
<dbReference type="InterPro" id="IPR003593">
    <property type="entry name" value="AAA+_ATPase"/>
</dbReference>
<dbReference type="GO" id="GO:0005886">
    <property type="term" value="C:plasma membrane"/>
    <property type="evidence" value="ECO:0007669"/>
    <property type="project" value="UniProtKB-SubCell"/>
</dbReference>
<evidence type="ECO:0000256" key="3">
    <source>
        <dbReference type="ARBA" id="ARBA00022475"/>
    </source>
</evidence>
<evidence type="ECO:0000256" key="4">
    <source>
        <dbReference type="ARBA" id="ARBA00022519"/>
    </source>
</evidence>
<evidence type="ECO:0000256" key="9">
    <source>
        <dbReference type="ARBA" id="ARBA00023136"/>
    </source>
</evidence>
<evidence type="ECO:0000256" key="11">
    <source>
        <dbReference type="SAM" id="MobiDB-lite"/>
    </source>
</evidence>
<keyword evidence="3" id="KW-1003">Cell membrane</keyword>
<comment type="subcellular location">
    <subcellularLocation>
        <location evidence="1">Cell inner membrane</location>
        <topology evidence="1">Peripheral membrane protein</topology>
    </subcellularLocation>
</comment>
<dbReference type="Gene3D" id="3.40.50.300">
    <property type="entry name" value="P-loop containing nucleotide triphosphate hydrolases"/>
    <property type="match status" value="1"/>
</dbReference>
<evidence type="ECO:0000256" key="5">
    <source>
        <dbReference type="ARBA" id="ARBA00022592"/>
    </source>
</evidence>
<dbReference type="SMART" id="SM00382">
    <property type="entry name" value="AAA"/>
    <property type="match status" value="1"/>
</dbReference>
<evidence type="ECO:0000256" key="7">
    <source>
        <dbReference type="ARBA" id="ARBA00022840"/>
    </source>
</evidence>
<dbReference type="PANTHER" id="PTHR43423:SF3">
    <property type="entry name" value="PHOSPHATE IMPORT ATP-BINDING PROTEIN PSTB"/>
    <property type="match status" value="1"/>
</dbReference>
<dbReference type="CDD" id="cd03260">
    <property type="entry name" value="ABC_PstB_phosphate_transporter"/>
    <property type="match status" value="1"/>
</dbReference>
<name>A0A516V3X8_9GAMM</name>
<reference evidence="13 14" key="1">
    <citation type="submission" date="2019-07" db="EMBL/GenBank/DDBJ databases">
        <title>Lysobacter weifangensis sp. nov., isolated from bensulfuron-methyl contaminated farmland soil.</title>
        <authorList>
            <person name="Zhao H."/>
        </authorList>
    </citation>
    <scope>NUCLEOTIDE SEQUENCE [LARGE SCALE GENOMIC DNA]</scope>
    <source>
        <strain evidence="13 14">CC-Bw-6</strain>
    </source>
</reference>
<dbReference type="InterPro" id="IPR005670">
    <property type="entry name" value="PstB-like"/>
</dbReference>
<dbReference type="InterPro" id="IPR017871">
    <property type="entry name" value="ABC_transporter-like_CS"/>
</dbReference>
<comment type="function">
    <text evidence="10">Part of the ABC transporter complex PstSACB involved in phosphate import. Responsible for energy coupling to the transport system.</text>
</comment>
<evidence type="ECO:0000256" key="10">
    <source>
        <dbReference type="ARBA" id="ARBA00054713"/>
    </source>
</evidence>
<evidence type="ECO:0000313" key="14">
    <source>
        <dbReference type="Proteomes" id="UP000315891"/>
    </source>
</evidence>
<dbReference type="NCBIfam" id="TIGR00972">
    <property type="entry name" value="3a0107s01c2"/>
    <property type="match status" value="1"/>
</dbReference>
<evidence type="ECO:0000256" key="1">
    <source>
        <dbReference type="ARBA" id="ARBA00004417"/>
    </source>
</evidence>
<keyword evidence="6" id="KW-0547">Nucleotide-binding</keyword>
<keyword evidence="14" id="KW-1185">Reference proteome</keyword>
<dbReference type="PANTHER" id="PTHR43423">
    <property type="entry name" value="ABC TRANSPORTER I FAMILY MEMBER 17"/>
    <property type="match status" value="1"/>
</dbReference>
<dbReference type="Pfam" id="PF00005">
    <property type="entry name" value="ABC_tran"/>
    <property type="match status" value="1"/>
</dbReference>
<sequence length="281" mass="31497">MTDALFHRHDSRTTDMNDISHHSMPGVSTASAPKLAARGLDFFYGDFHAVRNIEMDIPEKRVTALIGPSGCGKSTLLRVFNRIYALYPGQRATGSVVLDGENILDPKYPMNRLRSKVGMVFQKPVPFPMTIFENVAYGIRHHERIGKAEMESRVEQALRQAALWDEVKDKLGKSALGLSGGQQQRLCIARAVALRPEVLLLDEPTSALDPISTSRIEQLVDELKREYTIMIVTHNMQQAARVSDFTAFMYLGDMVEHGPTETIFSKPTKQQTEDYITGRFG</sequence>
<gene>
    <name evidence="13" type="primary">pstB</name>
    <name evidence="13" type="ORF">FNZ56_04860</name>
</gene>
<dbReference type="EMBL" id="CP041742">
    <property type="protein sequence ID" value="QDQ73242.1"/>
    <property type="molecule type" value="Genomic_DNA"/>
</dbReference>
<feature type="region of interest" description="Disordered" evidence="11">
    <location>
        <begin position="1"/>
        <end position="24"/>
    </location>
</feature>
<evidence type="ECO:0000256" key="6">
    <source>
        <dbReference type="ARBA" id="ARBA00022741"/>
    </source>
</evidence>
<evidence type="ECO:0000256" key="2">
    <source>
        <dbReference type="ARBA" id="ARBA00022448"/>
    </source>
</evidence>
<proteinExistence type="predicted"/>
<feature type="compositionally biased region" description="Basic and acidic residues" evidence="11">
    <location>
        <begin position="1"/>
        <end position="21"/>
    </location>
</feature>
<dbReference type="GO" id="GO:0016887">
    <property type="term" value="F:ATP hydrolysis activity"/>
    <property type="evidence" value="ECO:0007669"/>
    <property type="project" value="InterPro"/>
</dbReference>
<dbReference type="SUPFAM" id="SSF52540">
    <property type="entry name" value="P-loop containing nucleoside triphosphate hydrolases"/>
    <property type="match status" value="1"/>
</dbReference>
<keyword evidence="4" id="KW-0997">Cell inner membrane</keyword>
<evidence type="ECO:0000256" key="8">
    <source>
        <dbReference type="ARBA" id="ARBA00022967"/>
    </source>
</evidence>
<keyword evidence="5" id="KW-0592">Phosphate transport</keyword>
<dbReference type="PROSITE" id="PS00211">
    <property type="entry name" value="ABC_TRANSPORTER_1"/>
    <property type="match status" value="1"/>
</dbReference>
<dbReference type="InterPro" id="IPR003439">
    <property type="entry name" value="ABC_transporter-like_ATP-bd"/>
</dbReference>
<keyword evidence="7 13" id="KW-0067">ATP-binding</keyword>
<evidence type="ECO:0000259" key="12">
    <source>
        <dbReference type="PROSITE" id="PS50893"/>
    </source>
</evidence>
<dbReference type="PROSITE" id="PS50893">
    <property type="entry name" value="ABC_TRANSPORTER_2"/>
    <property type="match status" value="1"/>
</dbReference>